<dbReference type="AlphaFoldDB" id="A0A9P3GVS2"/>
<organism evidence="1 2">
    <name type="scientific">Phanerochaete sordida</name>
    <dbReference type="NCBI Taxonomy" id="48140"/>
    <lineage>
        <taxon>Eukaryota</taxon>
        <taxon>Fungi</taxon>
        <taxon>Dikarya</taxon>
        <taxon>Basidiomycota</taxon>
        <taxon>Agaricomycotina</taxon>
        <taxon>Agaricomycetes</taxon>
        <taxon>Polyporales</taxon>
        <taxon>Phanerochaetaceae</taxon>
        <taxon>Phanerochaete</taxon>
    </lineage>
</organism>
<dbReference type="Proteomes" id="UP000703269">
    <property type="component" value="Unassembled WGS sequence"/>
</dbReference>
<evidence type="ECO:0000313" key="1">
    <source>
        <dbReference type="EMBL" id="GJF00010.1"/>
    </source>
</evidence>
<name>A0A9P3GVS2_9APHY</name>
<accession>A0A9P3GVS2</accession>
<protein>
    <submittedName>
        <fullName evidence="1">Uncharacterized protein</fullName>
    </submittedName>
</protein>
<evidence type="ECO:0000313" key="2">
    <source>
        <dbReference type="Proteomes" id="UP000703269"/>
    </source>
</evidence>
<proteinExistence type="predicted"/>
<comment type="caution">
    <text evidence="1">The sequence shown here is derived from an EMBL/GenBank/DDBJ whole genome shotgun (WGS) entry which is preliminary data.</text>
</comment>
<gene>
    <name evidence="1" type="ORF">PsYK624_162870</name>
</gene>
<sequence length="81" mass="8492">MTSSAPCPISVLLPAAEEEVDIPHGAGPLPGYLTCVLIKYRRHTPLATAFVRDAFVGYTPLVASDPQGTRSPASAGCHTSR</sequence>
<keyword evidence="2" id="KW-1185">Reference proteome</keyword>
<reference evidence="1 2" key="1">
    <citation type="submission" date="2021-08" db="EMBL/GenBank/DDBJ databases">
        <title>Draft Genome Sequence of Phanerochaete sordida strain YK-624.</title>
        <authorList>
            <person name="Mori T."/>
            <person name="Dohra H."/>
            <person name="Suzuki T."/>
            <person name="Kawagishi H."/>
            <person name="Hirai H."/>
        </authorList>
    </citation>
    <scope>NUCLEOTIDE SEQUENCE [LARGE SCALE GENOMIC DNA]</scope>
    <source>
        <strain evidence="1 2">YK-624</strain>
    </source>
</reference>
<dbReference type="EMBL" id="BPQB01000129">
    <property type="protein sequence ID" value="GJF00010.1"/>
    <property type="molecule type" value="Genomic_DNA"/>
</dbReference>